<dbReference type="GeneID" id="62164966"/>
<feature type="domain" description="Heterokaryon incompatibility" evidence="1">
    <location>
        <begin position="13"/>
        <end position="163"/>
    </location>
</feature>
<evidence type="ECO:0000313" key="2">
    <source>
        <dbReference type="EMBL" id="KAF9873364.1"/>
    </source>
</evidence>
<reference evidence="2" key="2">
    <citation type="submission" date="2020-11" db="EMBL/GenBank/DDBJ databases">
        <title>Whole genome sequencing of Colletotrichum sp.</title>
        <authorList>
            <person name="Li H."/>
        </authorList>
    </citation>
    <scope>NUCLEOTIDE SEQUENCE</scope>
    <source>
        <strain evidence="2">CkLH20</strain>
    </source>
</reference>
<dbReference type="EMBL" id="JAATWM020000032">
    <property type="protein sequence ID" value="KAF9873364.1"/>
    <property type="molecule type" value="Genomic_DNA"/>
</dbReference>
<dbReference type="RefSeq" id="XP_038742825.1">
    <property type="nucleotide sequence ID" value="XM_038891892.1"/>
</dbReference>
<dbReference type="PANTHER" id="PTHR33112">
    <property type="entry name" value="DOMAIN PROTEIN, PUTATIVE-RELATED"/>
    <property type="match status" value="1"/>
</dbReference>
<dbReference type="Pfam" id="PF06985">
    <property type="entry name" value="HET"/>
    <property type="match status" value="1"/>
</dbReference>
<accession>A0A9P6HZ97</accession>
<evidence type="ECO:0000259" key="1">
    <source>
        <dbReference type="Pfam" id="PF06985"/>
    </source>
</evidence>
<dbReference type="PANTHER" id="PTHR33112:SF10">
    <property type="entry name" value="TOL"/>
    <property type="match status" value="1"/>
</dbReference>
<dbReference type="Proteomes" id="UP000781932">
    <property type="component" value="Unassembled WGS sequence"/>
</dbReference>
<proteinExistence type="predicted"/>
<gene>
    <name evidence="2" type="ORF">CkaCkLH20_09177</name>
</gene>
<comment type="caution">
    <text evidence="2">The sequence shown here is derived from an EMBL/GenBank/DDBJ whole genome shotgun (WGS) entry which is preliminary data.</text>
</comment>
<evidence type="ECO:0000313" key="3">
    <source>
        <dbReference type="Proteomes" id="UP000781932"/>
    </source>
</evidence>
<reference evidence="2" key="1">
    <citation type="submission" date="2020-03" db="EMBL/GenBank/DDBJ databases">
        <authorList>
            <person name="He L."/>
        </authorList>
    </citation>
    <scope>NUCLEOTIDE SEQUENCE</scope>
    <source>
        <strain evidence="2">CkLH20</strain>
    </source>
</reference>
<protein>
    <recommendedName>
        <fullName evidence="1">Heterokaryon incompatibility domain-containing protein</fullName>
    </recommendedName>
</protein>
<organism evidence="2 3">
    <name type="scientific">Colletotrichum karsti</name>
    <dbReference type="NCBI Taxonomy" id="1095194"/>
    <lineage>
        <taxon>Eukaryota</taxon>
        <taxon>Fungi</taxon>
        <taxon>Dikarya</taxon>
        <taxon>Ascomycota</taxon>
        <taxon>Pezizomycotina</taxon>
        <taxon>Sordariomycetes</taxon>
        <taxon>Hypocreomycetidae</taxon>
        <taxon>Glomerellales</taxon>
        <taxon>Glomerellaceae</taxon>
        <taxon>Colletotrichum</taxon>
        <taxon>Colletotrichum boninense species complex</taxon>
    </lineage>
</organism>
<dbReference type="OrthoDB" id="4841500at2759"/>
<keyword evidence="3" id="KW-1185">Reference proteome</keyword>
<name>A0A9P6HZ97_9PEZI</name>
<dbReference type="InterPro" id="IPR010730">
    <property type="entry name" value="HET"/>
</dbReference>
<sequence length="504" mass="56780">MTTSNIQQWHSGIEQNDDRFSTAFRDAITVCRHLSIEHVWIDSLCILQSGDGGQDWQREAARMGEVYKYAVVNIAASSVVDGEQGLKEGFFRTRDPAFVLPNIVTASCDLDKQTRRDGVMGDLVNAARKGDAELTDYHVVPLNQFSDNVLDAPLNQRAWVMQERHLSPRILHFTSRQIFWECNETVCSETYPKADPVELFQRATRTKAFLGRITADKLNLSEAAQPRLNDPQFNAQNLWYALVARYSCGGLTKTRDKLIALSGVAREMAQCMGASENDYVAGLWRHDILYGLLWKTPTIMGRGGSRVRPGKDEPYQSPSWSWASVNCPVTVNYRLHGTPHDVLAVVETVHVTPKLDPLGEILPGAYLRIRGTTYKARLRYVEYGGRIWPELSIGLLSKIQPWGKGSFAVLPDERFLDGDDRQRNDIRLLPMLQSKQKSTIQRQRSESQAWLVMLMLVPTTGKATDEYERYGIVEPRGNGSDSFLDLGKAGKMVSDPREETVTIV</sequence>
<dbReference type="AlphaFoldDB" id="A0A9P6HZ97"/>